<evidence type="ECO:0000313" key="1">
    <source>
        <dbReference type="EMBL" id="CAB4297271.1"/>
    </source>
</evidence>
<keyword evidence="2" id="KW-1185">Reference proteome</keyword>
<reference evidence="2" key="1">
    <citation type="journal article" date="2020" name="Genome Biol.">
        <title>Gamete binning: chromosome-level and haplotype-resolved genome assembly enabled by high-throughput single-cell sequencing of gamete genomes.</title>
        <authorList>
            <person name="Campoy J.A."/>
            <person name="Sun H."/>
            <person name="Goel M."/>
            <person name="Jiao W.-B."/>
            <person name="Folz-Donahue K."/>
            <person name="Wang N."/>
            <person name="Rubio M."/>
            <person name="Liu C."/>
            <person name="Kukat C."/>
            <person name="Ruiz D."/>
            <person name="Huettel B."/>
            <person name="Schneeberger K."/>
        </authorList>
    </citation>
    <scope>NUCLEOTIDE SEQUENCE [LARGE SCALE GENOMIC DNA]</scope>
    <source>
        <strain evidence="2">cv. Rojo Pasion</strain>
    </source>
</reference>
<dbReference type="Proteomes" id="UP000507245">
    <property type="component" value="Unassembled WGS sequence"/>
</dbReference>
<dbReference type="AlphaFoldDB" id="A0A6J5WAC3"/>
<organism evidence="1 2">
    <name type="scientific">Prunus armeniaca</name>
    <name type="common">Apricot</name>
    <name type="synonym">Armeniaca vulgaris</name>
    <dbReference type="NCBI Taxonomy" id="36596"/>
    <lineage>
        <taxon>Eukaryota</taxon>
        <taxon>Viridiplantae</taxon>
        <taxon>Streptophyta</taxon>
        <taxon>Embryophyta</taxon>
        <taxon>Tracheophyta</taxon>
        <taxon>Spermatophyta</taxon>
        <taxon>Magnoliopsida</taxon>
        <taxon>eudicotyledons</taxon>
        <taxon>Gunneridae</taxon>
        <taxon>Pentapetalae</taxon>
        <taxon>rosids</taxon>
        <taxon>fabids</taxon>
        <taxon>Rosales</taxon>
        <taxon>Rosaceae</taxon>
        <taxon>Amygdaloideae</taxon>
        <taxon>Amygdaleae</taxon>
        <taxon>Prunus</taxon>
    </lineage>
</organism>
<evidence type="ECO:0000313" key="2">
    <source>
        <dbReference type="Proteomes" id="UP000507245"/>
    </source>
</evidence>
<proteinExistence type="predicted"/>
<protein>
    <submittedName>
        <fullName evidence="1">Uncharacterized protein</fullName>
    </submittedName>
</protein>
<accession>A0A6J5WAC3</accession>
<dbReference type="EMBL" id="CAEKKB010000001">
    <property type="protein sequence ID" value="CAB4297271.1"/>
    <property type="molecule type" value="Genomic_DNA"/>
</dbReference>
<name>A0A6J5WAC3_PRUAR</name>
<sequence length="49" mass="5663">MCYQGSFILPIYKNWILVSGMKFMLLGKKPPEPDNDEGAYNFYDGEILD</sequence>
<gene>
    <name evidence="1" type="ORF">ORAREDHAP_LOCUS9143</name>
</gene>